<evidence type="ECO:0000313" key="3">
    <source>
        <dbReference type="Proteomes" id="UP000241771"/>
    </source>
</evidence>
<evidence type="ECO:0000256" key="1">
    <source>
        <dbReference type="SAM" id="Phobius"/>
    </source>
</evidence>
<keyword evidence="1" id="KW-1133">Transmembrane helix</keyword>
<protein>
    <submittedName>
        <fullName evidence="2">Uncharacterized protein</fullName>
    </submittedName>
</protein>
<feature type="transmembrane region" description="Helical" evidence="1">
    <location>
        <begin position="37"/>
        <end position="58"/>
    </location>
</feature>
<gene>
    <name evidence="2" type="ORF">C9I98_07890</name>
</gene>
<keyword evidence="1" id="KW-0812">Transmembrane</keyword>
<dbReference type="Proteomes" id="UP000241771">
    <property type="component" value="Unassembled WGS sequence"/>
</dbReference>
<evidence type="ECO:0000313" key="2">
    <source>
        <dbReference type="EMBL" id="PSW20753.1"/>
    </source>
</evidence>
<keyword evidence="3" id="KW-1185">Reference proteome</keyword>
<dbReference type="AlphaFoldDB" id="A0A2T3NWT3"/>
<reference evidence="2 3" key="1">
    <citation type="submission" date="2018-01" db="EMBL/GenBank/DDBJ databases">
        <title>Whole genome sequencing of Histamine producing bacteria.</title>
        <authorList>
            <person name="Butler K."/>
        </authorList>
    </citation>
    <scope>NUCLEOTIDE SEQUENCE [LARGE SCALE GENOMIC DNA]</scope>
    <source>
        <strain evidence="2 3">DSM 100436</strain>
    </source>
</reference>
<dbReference type="EMBL" id="PYMA01000003">
    <property type="protein sequence ID" value="PSW20753.1"/>
    <property type="molecule type" value="Genomic_DNA"/>
</dbReference>
<proteinExistence type="predicted"/>
<keyword evidence="1" id="KW-0472">Membrane</keyword>
<name>A0A2T3NWT3_9GAMM</name>
<accession>A0A2T3NWT3</accession>
<comment type="caution">
    <text evidence="2">The sequence shown here is derived from an EMBL/GenBank/DDBJ whole genome shotgun (WGS) entry which is preliminary data.</text>
</comment>
<dbReference type="RefSeq" id="WP_107271823.1">
    <property type="nucleotide sequence ID" value="NZ_PYMA01000003.1"/>
</dbReference>
<sequence>MSKIQYNCTCCGKPVNEKEALEAEKIMLETKLLRPKLILDIIKTLLNAALIVIIFTYLPDILKAINTLNI</sequence>
<organism evidence="2 3">
    <name type="scientific">Photobacterium sanctipauli</name>
    <dbReference type="NCBI Taxonomy" id="1342794"/>
    <lineage>
        <taxon>Bacteria</taxon>
        <taxon>Pseudomonadati</taxon>
        <taxon>Pseudomonadota</taxon>
        <taxon>Gammaproteobacteria</taxon>
        <taxon>Vibrionales</taxon>
        <taxon>Vibrionaceae</taxon>
        <taxon>Photobacterium</taxon>
    </lineage>
</organism>